<accession>A0A916TRE7</accession>
<dbReference type="Pfam" id="PF04536">
    <property type="entry name" value="TPM_phosphatase"/>
    <property type="match status" value="1"/>
</dbReference>
<dbReference type="PANTHER" id="PTHR30373">
    <property type="entry name" value="UPF0603 PROTEIN YGCG"/>
    <property type="match status" value="1"/>
</dbReference>
<dbReference type="InterPro" id="IPR007621">
    <property type="entry name" value="TPM_dom"/>
</dbReference>
<protein>
    <recommendedName>
        <fullName evidence="1">TPM domain-containing protein</fullName>
    </recommendedName>
</protein>
<dbReference type="AlphaFoldDB" id="A0A916TRE7"/>
<evidence type="ECO:0000313" key="2">
    <source>
        <dbReference type="EMBL" id="GGB96104.1"/>
    </source>
</evidence>
<dbReference type="Gene3D" id="3.10.310.50">
    <property type="match status" value="1"/>
</dbReference>
<sequence length="136" mass="14628">MAAVPLAGRVTDAAHILSPQEQATLSARLEKLEQKTQHQLVVVTVPSLGGRDVAEYTRDLANSWGIGRKGYNDGVVLLIAPKERKVRIAVGYGLEKRLSDGACQQIINREMLPSFRKGDLPGGIAAGTDALIARLE</sequence>
<proteinExistence type="predicted"/>
<reference evidence="2" key="2">
    <citation type="submission" date="2020-09" db="EMBL/GenBank/DDBJ databases">
        <authorList>
            <person name="Sun Q."/>
            <person name="Zhou Y."/>
        </authorList>
    </citation>
    <scope>NUCLEOTIDE SEQUENCE</scope>
    <source>
        <strain evidence="2">CGMCC 1.15095</strain>
    </source>
</reference>
<dbReference type="Proteomes" id="UP000608154">
    <property type="component" value="Unassembled WGS sequence"/>
</dbReference>
<name>A0A916TRE7_9SPHN</name>
<keyword evidence="3" id="KW-1185">Reference proteome</keyword>
<dbReference type="PANTHER" id="PTHR30373:SF2">
    <property type="entry name" value="UPF0603 PROTEIN YGCG"/>
    <property type="match status" value="1"/>
</dbReference>
<reference evidence="2" key="1">
    <citation type="journal article" date="2014" name="Int. J. Syst. Evol. Microbiol.">
        <title>Complete genome sequence of Corynebacterium casei LMG S-19264T (=DSM 44701T), isolated from a smear-ripened cheese.</title>
        <authorList>
            <consortium name="US DOE Joint Genome Institute (JGI-PGF)"/>
            <person name="Walter F."/>
            <person name="Albersmeier A."/>
            <person name="Kalinowski J."/>
            <person name="Ruckert C."/>
        </authorList>
    </citation>
    <scope>NUCLEOTIDE SEQUENCE</scope>
    <source>
        <strain evidence="2">CGMCC 1.15095</strain>
    </source>
</reference>
<gene>
    <name evidence="2" type="ORF">GCM10011494_13220</name>
</gene>
<organism evidence="2 3">
    <name type="scientific">Novosphingobium endophyticum</name>
    <dbReference type="NCBI Taxonomy" id="1955250"/>
    <lineage>
        <taxon>Bacteria</taxon>
        <taxon>Pseudomonadati</taxon>
        <taxon>Pseudomonadota</taxon>
        <taxon>Alphaproteobacteria</taxon>
        <taxon>Sphingomonadales</taxon>
        <taxon>Sphingomonadaceae</taxon>
        <taxon>Novosphingobium</taxon>
    </lineage>
</organism>
<dbReference type="EMBL" id="BMHK01000006">
    <property type="protein sequence ID" value="GGB96104.1"/>
    <property type="molecule type" value="Genomic_DNA"/>
</dbReference>
<feature type="domain" description="TPM" evidence="1">
    <location>
        <begin position="10"/>
        <end position="133"/>
    </location>
</feature>
<evidence type="ECO:0000259" key="1">
    <source>
        <dbReference type="Pfam" id="PF04536"/>
    </source>
</evidence>
<comment type="caution">
    <text evidence="2">The sequence shown here is derived from an EMBL/GenBank/DDBJ whole genome shotgun (WGS) entry which is preliminary data.</text>
</comment>
<evidence type="ECO:0000313" key="3">
    <source>
        <dbReference type="Proteomes" id="UP000608154"/>
    </source>
</evidence>